<evidence type="ECO:0000256" key="1">
    <source>
        <dbReference type="ARBA" id="ARBA00004141"/>
    </source>
</evidence>
<feature type="transmembrane region" description="Helical" evidence="11">
    <location>
        <begin position="130"/>
        <end position="151"/>
    </location>
</feature>
<evidence type="ECO:0000256" key="3">
    <source>
        <dbReference type="ARBA" id="ARBA00005417"/>
    </source>
</evidence>
<dbReference type="PROSITE" id="PS50928">
    <property type="entry name" value="ABC_TM1"/>
    <property type="match status" value="1"/>
</dbReference>
<dbReference type="Gene3D" id="1.10.3720.10">
    <property type="entry name" value="MetI-like"/>
    <property type="match status" value="1"/>
</dbReference>
<dbReference type="GO" id="GO:0015833">
    <property type="term" value="P:peptide transport"/>
    <property type="evidence" value="ECO:0007669"/>
    <property type="project" value="InterPro"/>
</dbReference>
<keyword evidence="10 11" id="KW-0472">Membrane</keyword>
<feature type="domain" description="ABC transmembrane type-1" evidence="14">
    <location>
        <begin position="92"/>
        <end position="281"/>
    </location>
</feature>
<dbReference type="PANTHER" id="PTHR43297:SF2">
    <property type="entry name" value="DIPEPTIDE TRANSPORT ATP-BINDING PROTEIN DPPD"/>
    <property type="match status" value="1"/>
</dbReference>
<dbReference type="Proteomes" id="UP000184440">
    <property type="component" value="Unassembled WGS sequence"/>
</dbReference>
<evidence type="ECO:0000256" key="5">
    <source>
        <dbReference type="ARBA" id="ARBA00022475"/>
    </source>
</evidence>
<dbReference type="InterPro" id="IPR000515">
    <property type="entry name" value="MetI-like"/>
</dbReference>
<dbReference type="PROSITE" id="PS50893">
    <property type="entry name" value="ABC_TRANSPORTER_2"/>
    <property type="match status" value="1"/>
</dbReference>
<dbReference type="SUPFAM" id="SSF52540">
    <property type="entry name" value="P-loop containing nucleoside triphosphate hydrolases"/>
    <property type="match status" value="1"/>
</dbReference>
<comment type="similarity">
    <text evidence="3">Belongs to the ABC transporter superfamily.</text>
</comment>
<comment type="similarity">
    <text evidence="11">Belongs to the binding-protein-dependent transport system permease family.</text>
</comment>
<evidence type="ECO:0000256" key="9">
    <source>
        <dbReference type="ARBA" id="ARBA00022989"/>
    </source>
</evidence>
<evidence type="ECO:0000256" key="10">
    <source>
        <dbReference type="ARBA" id="ARBA00023136"/>
    </source>
</evidence>
<keyword evidence="9 11" id="KW-1133">Transmembrane helix</keyword>
<organism evidence="15 16">
    <name type="scientific">Cryptosporangium aurantiacum</name>
    <dbReference type="NCBI Taxonomy" id="134849"/>
    <lineage>
        <taxon>Bacteria</taxon>
        <taxon>Bacillati</taxon>
        <taxon>Actinomycetota</taxon>
        <taxon>Actinomycetes</taxon>
        <taxon>Cryptosporangiales</taxon>
        <taxon>Cryptosporangiaceae</taxon>
        <taxon>Cryptosporangium</taxon>
    </lineage>
</organism>
<evidence type="ECO:0000259" key="14">
    <source>
        <dbReference type="PROSITE" id="PS50928"/>
    </source>
</evidence>
<dbReference type="STRING" id="134849.SAMN05443668_10944"/>
<comment type="subcellular location">
    <subcellularLocation>
        <location evidence="11">Cell membrane</location>
        <topology evidence="11">Multi-pass membrane protein</topology>
    </subcellularLocation>
    <subcellularLocation>
        <location evidence="2">Cell membrane</location>
        <topology evidence="2">Peripheral membrane protein</topology>
    </subcellularLocation>
    <subcellularLocation>
        <location evidence="1">Membrane</location>
        <topology evidence="1">Multi-pass membrane protein</topology>
    </subcellularLocation>
</comment>
<dbReference type="InterPro" id="IPR003593">
    <property type="entry name" value="AAA+_ATPase"/>
</dbReference>
<accession>A0A1M7RAM9</accession>
<dbReference type="Pfam" id="PF00528">
    <property type="entry name" value="BPD_transp_1"/>
    <property type="match status" value="1"/>
</dbReference>
<dbReference type="InterPro" id="IPR035906">
    <property type="entry name" value="MetI-like_sf"/>
</dbReference>
<keyword evidence="7" id="KW-0547">Nucleotide-binding</keyword>
<dbReference type="PROSITE" id="PS00211">
    <property type="entry name" value="ABC_TRANSPORTER_1"/>
    <property type="match status" value="1"/>
</dbReference>
<dbReference type="Pfam" id="PF08352">
    <property type="entry name" value="oligo_HPY"/>
    <property type="match status" value="1"/>
</dbReference>
<dbReference type="Gene3D" id="3.40.50.300">
    <property type="entry name" value="P-loop containing nucleotide triphosphate hydrolases"/>
    <property type="match status" value="1"/>
</dbReference>
<feature type="transmembrane region" description="Helical" evidence="11">
    <location>
        <begin position="32"/>
        <end position="52"/>
    </location>
</feature>
<evidence type="ECO:0000313" key="16">
    <source>
        <dbReference type="Proteomes" id="UP000184440"/>
    </source>
</evidence>
<evidence type="ECO:0000256" key="7">
    <source>
        <dbReference type="ARBA" id="ARBA00022741"/>
    </source>
</evidence>
<dbReference type="SUPFAM" id="SSF161098">
    <property type="entry name" value="MetI-like"/>
    <property type="match status" value="1"/>
</dbReference>
<evidence type="ECO:0000259" key="13">
    <source>
        <dbReference type="PROSITE" id="PS50893"/>
    </source>
</evidence>
<feature type="transmembrane region" description="Helical" evidence="11">
    <location>
        <begin position="157"/>
        <end position="175"/>
    </location>
</feature>
<keyword evidence="8" id="KW-0067">ATP-binding</keyword>
<dbReference type="FunFam" id="3.40.50.300:FF:000016">
    <property type="entry name" value="Oligopeptide ABC transporter ATP-binding component"/>
    <property type="match status" value="1"/>
</dbReference>
<dbReference type="GO" id="GO:0005886">
    <property type="term" value="C:plasma membrane"/>
    <property type="evidence" value="ECO:0007669"/>
    <property type="project" value="UniProtKB-SubCell"/>
</dbReference>
<dbReference type="InterPro" id="IPR027417">
    <property type="entry name" value="P-loop_NTPase"/>
</dbReference>
<dbReference type="AlphaFoldDB" id="A0A1M7RAM9"/>
<dbReference type="InterPro" id="IPR017871">
    <property type="entry name" value="ABC_transporter-like_CS"/>
</dbReference>
<keyword evidence="16" id="KW-1185">Reference proteome</keyword>
<evidence type="ECO:0000256" key="12">
    <source>
        <dbReference type="SAM" id="MobiDB-lite"/>
    </source>
</evidence>
<dbReference type="Pfam" id="PF00005">
    <property type="entry name" value="ABC_tran"/>
    <property type="match status" value="1"/>
</dbReference>
<feature type="transmembrane region" description="Helical" evidence="11">
    <location>
        <begin position="96"/>
        <end position="118"/>
    </location>
</feature>
<keyword evidence="5" id="KW-1003">Cell membrane</keyword>
<dbReference type="GO" id="GO:0055085">
    <property type="term" value="P:transmembrane transport"/>
    <property type="evidence" value="ECO:0007669"/>
    <property type="project" value="InterPro"/>
</dbReference>
<dbReference type="RefSeq" id="WP_073260671.1">
    <property type="nucleotide sequence ID" value="NZ_FRCS01000009.1"/>
</dbReference>
<dbReference type="CDD" id="cd03257">
    <property type="entry name" value="ABC_NikE_OppD_transporters"/>
    <property type="match status" value="1"/>
</dbReference>
<dbReference type="NCBIfam" id="TIGR01727">
    <property type="entry name" value="oligo_HPY"/>
    <property type="match status" value="1"/>
</dbReference>
<evidence type="ECO:0000256" key="2">
    <source>
        <dbReference type="ARBA" id="ARBA00004202"/>
    </source>
</evidence>
<evidence type="ECO:0000256" key="8">
    <source>
        <dbReference type="ARBA" id="ARBA00022840"/>
    </source>
</evidence>
<feature type="compositionally biased region" description="Low complexity" evidence="12">
    <location>
        <begin position="302"/>
        <end position="317"/>
    </location>
</feature>
<evidence type="ECO:0000256" key="4">
    <source>
        <dbReference type="ARBA" id="ARBA00022448"/>
    </source>
</evidence>
<dbReference type="EMBL" id="FRCS01000009">
    <property type="protein sequence ID" value="SHN43118.1"/>
    <property type="molecule type" value="Genomic_DNA"/>
</dbReference>
<dbReference type="InterPro" id="IPR013563">
    <property type="entry name" value="Oligopep_ABC_C"/>
</dbReference>
<sequence length="689" mass="71609">MSVLPLDAAAAASADATAAGSGRRSRLRRPGAIFGATWLVFVLVASLTAPLWRPYAVDEQDLADRLALPSAAHWLGTDPLGRDILSRIFTAGALPLLSSALMLVVAFGIGLPLALVAAERGRLTERVISRLTEVLMALPLIILLLAVIGVIGNRLYIVMAILGVLISAAVYRVLLGVAQSVRQRLYVDAARVNGLGSLRVNLLHVLPSMATVVAVQAAQLFGIGLLINAGLAFLGFGPAEPEPSWGFMIQDASKHLFDHPWLMVPTGTVLALTVVAANELADALAAPARPEPTRRRRRARAGRIASPNGPTAGAALAPTASAGAASVGAATEAASGRAGAGADPGVVLEVRNLSVGVDDGPTLVSGVSFALRPGTVLGLVGESGCGKTMTARSLLGLLPDGVAVTGGSIRWQGRELTDFRAVRGREIALISQEPMVALDPMFSVAYQLTQPIRRFRSVGRAEARRIARSLLGQVGIVDADRVLKSYPHQLSGGMAQRVCIALALTGEPKLLIADEPTTALDVTVQAEILSLLRALVRDTGLSVVLVSHDLGVVADLCDDVAVMYAGAVVESGTAASVLDAPAHPYTMALLGANPHVPEGEPVPLRLASIPGTVPPPGQWPTGCRFASRCRFAAAACGEPFPARSAHETGSVLCVRFDELTRTHATWDAEEVGAQTALDVETTPTAGAAR</sequence>
<proteinExistence type="inferred from homology"/>
<gene>
    <name evidence="15" type="ORF">SAMN05443668_10944</name>
</gene>
<keyword evidence="6 11" id="KW-0812">Transmembrane</keyword>
<dbReference type="GO" id="GO:0016887">
    <property type="term" value="F:ATP hydrolysis activity"/>
    <property type="evidence" value="ECO:0007669"/>
    <property type="project" value="InterPro"/>
</dbReference>
<reference evidence="15 16" key="1">
    <citation type="submission" date="2016-11" db="EMBL/GenBank/DDBJ databases">
        <authorList>
            <person name="Jaros S."/>
            <person name="Januszkiewicz K."/>
            <person name="Wedrychowicz H."/>
        </authorList>
    </citation>
    <scope>NUCLEOTIDE SEQUENCE [LARGE SCALE GENOMIC DNA]</scope>
    <source>
        <strain evidence="15 16">DSM 46144</strain>
    </source>
</reference>
<dbReference type="InterPro" id="IPR003439">
    <property type="entry name" value="ABC_transporter-like_ATP-bd"/>
</dbReference>
<feature type="transmembrane region" description="Helical" evidence="11">
    <location>
        <begin position="209"/>
        <end position="236"/>
    </location>
</feature>
<evidence type="ECO:0000256" key="11">
    <source>
        <dbReference type="RuleBase" id="RU363032"/>
    </source>
</evidence>
<dbReference type="SMART" id="SM00382">
    <property type="entry name" value="AAA"/>
    <property type="match status" value="1"/>
</dbReference>
<dbReference type="CDD" id="cd06261">
    <property type="entry name" value="TM_PBP2"/>
    <property type="match status" value="1"/>
</dbReference>
<name>A0A1M7RAM9_9ACTN</name>
<evidence type="ECO:0000313" key="15">
    <source>
        <dbReference type="EMBL" id="SHN43118.1"/>
    </source>
</evidence>
<dbReference type="GO" id="GO:0005524">
    <property type="term" value="F:ATP binding"/>
    <property type="evidence" value="ECO:0007669"/>
    <property type="project" value="UniProtKB-KW"/>
</dbReference>
<keyword evidence="4 11" id="KW-0813">Transport</keyword>
<feature type="region of interest" description="Disordered" evidence="12">
    <location>
        <begin position="286"/>
        <end position="317"/>
    </location>
</feature>
<dbReference type="InterPro" id="IPR050388">
    <property type="entry name" value="ABC_Ni/Peptide_Import"/>
</dbReference>
<evidence type="ECO:0000256" key="6">
    <source>
        <dbReference type="ARBA" id="ARBA00022692"/>
    </source>
</evidence>
<dbReference type="OrthoDB" id="3677453at2"/>
<dbReference type="PANTHER" id="PTHR43297">
    <property type="entry name" value="OLIGOPEPTIDE TRANSPORT ATP-BINDING PROTEIN APPD"/>
    <property type="match status" value="1"/>
</dbReference>
<feature type="domain" description="ABC transporter" evidence="13">
    <location>
        <begin position="348"/>
        <end position="590"/>
    </location>
</feature>
<protein>
    <submittedName>
        <fullName evidence="15">Peptide/nickel transport system permease protein</fullName>
    </submittedName>
</protein>